<dbReference type="EMBL" id="JAGSPA010000002">
    <property type="protein sequence ID" value="MBV7256723.1"/>
    <property type="molecule type" value="Genomic_DNA"/>
</dbReference>
<feature type="region of interest" description="Disordered" evidence="1">
    <location>
        <begin position="19"/>
        <end position="51"/>
    </location>
</feature>
<dbReference type="RefSeq" id="WP_218445434.1">
    <property type="nucleotide sequence ID" value="NZ_JAGSPA010000002.1"/>
</dbReference>
<evidence type="ECO:0000313" key="3">
    <source>
        <dbReference type="Proteomes" id="UP000722336"/>
    </source>
</evidence>
<keyword evidence="3" id="KW-1185">Reference proteome</keyword>
<evidence type="ECO:0000256" key="1">
    <source>
        <dbReference type="SAM" id="MobiDB-lite"/>
    </source>
</evidence>
<accession>A0ABS6SE82</accession>
<organism evidence="2 3">
    <name type="scientific">Pacificimonas pallii</name>
    <dbReference type="NCBI Taxonomy" id="2827236"/>
    <lineage>
        <taxon>Bacteria</taxon>
        <taxon>Pseudomonadati</taxon>
        <taxon>Pseudomonadota</taxon>
        <taxon>Alphaproteobacteria</taxon>
        <taxon>Sphingomonadales</taxon>
        <taxon>Sphingosinicellaceae</taxon>
        <taxon>Pacificimonas</taxon>
    </lineage>
</organism>
<proteinExistence type="predicted"/>
<gene>
    <name evidence="2" type="ORF">KCG44_07980</name>
</gene>
<comment type="caution">
    <text evidence="2">The sequence shown here is derived from an EMBL/GenBank/DDBJ whole genome shotgun (WGS) entry which is preliminary data.</text>
</comment>
<sequence>MKTPAKDGMDPAALKKTIAGEGELIPERQLNEDLAVTGTPPKTPRGEQGRA</sequence>
<reference evidence="2 3" key="1">
    <citation type="submission" date="2021-04" db="EMBL/GenBank/DDBJ databases">
        <authorList>
            <person name="Pira H."/>
            <person name="Risdian C."/>
            <person name="Wink J."/>
        </authorList>
    </citation>
    <scope>NUCLEOTIDE SEQUENCE [LARGE SCALE GENOMIC DNA]</scope>
    <source>
        <strain evidence="2 3">WHA3</strain>
    </source>
</reference>
<name>A0ABS6SE82_9SPHN</name>
<dbReference type="Proteomes" id="UP000722336">
    <property type="component" value="Unassembled WGS sequence"/>
</dbReference>
<protein>
    <submittedName>
        <fullName evidence="2">Uncharacterized protein</fullName>
    </submittedName>
</protein>
<evidence type="ECO:0000313" key="2">
    <source>
        <dbReference type="EMBL" id="MBV7256723.1"/>
    </source>
</evidence>